<evidence type="ECO:0008006" key="4">
    <source>
        <dbReference type="Google" id="ProtNLM"/>
    </source>
</evidence>
<dbReference type="Proteomes" id="UP000824014">
    <property type="component" value="Unassembled WGS sequence"/>
</dbReference>
<dbReference type="AlphaFoldDB" id="A0A9D2IMK5"/>
<accession>A0A9D2IMK5</accession>
<protein>
    <recommendedName>
        <fullName evidence="4">Outer membrane protein beta-barrel domain-containing protein</fullName>
    </recommendedName>
</protein>
<reference evidence="2" key="1">
    <citation type="journal article" date="2021" name="PeerJ">
        <title>Extensive microbial diversity within the chicken gut microbiome revealed by metagenomics and culture.</title>
        <authorList>
            <person name="Gilroy R."/>
            <person name="Ravi A."/>
            <person name="Getino M."/>
            <person name="Pursley I."/>
            <person name="Horton D.L."/>
            <person name="Alikhan N.F."/>
            <person name="Baker D."/>
            <person name="Gharbi K."/>
            <person name="Hall N."/>
            <person name="Watson M."/>
            <person name="Adriaenssens E.M."/>
            <person name="Foster-Nyarko E."/>
            <person name="Jarju S."/>
            <person name="Secka A."/>
            <person name="Antonio M."/>
            <person name="Oren A."/>
            <person name="Chaudhuri R.R."/>
            <person name="La Ragione R."/>
            <person name="Hildebrand F."/>
            <person name="Pallen M.J."/>
        </authorList>
    </citation>
    <scope>NUCLEOTIDE SEQUENCE</scope>
    <source>
        <strain evidence="2">ChiHjej11B10-19426</strain>
    </source>
</reference>
<evidence type="ECO:0000256" key="1">
    <source>
        <dbReference type="SAM" id="SignalP"/>
    </source>
</evidence>
<keyword evidence="1" id="KW-0732">Signal</keyword>
<organism evidence="2 3">
    <name type="scientific">Candidatus Tidjanibacter faecipullorum</name>
    <dbReference type="NCBI Taxonomy" id="2838766"/>
    <lineage>
        <taxon>Bacteria</taxon>
        <taxon>Pseudomonadati</taxon>
        <taxon>Bacteroidota</taxon>
        <taxon>Bacteroidia</taxon>
        <taxon>Bacteroidales</taxon>
        <taxon>Rikenellaceae</taxon>
        <taxon>Tidjanibacter</taxon>
    </lineage>
</organism>
<evidence type="ECO:0000313" key="3">
    <source>
        <dbReference type="Proteomes" id="UP000824014"/>
    </source>
</evidence>
<dbReference type="EMBL" id="DXCC01000032">
    <property type="protein sequence ID" value="HIZ15915.1"/>
    <property type="molecule type" value="Genomic_DNA"/>
</dbReference>
<name>A0A9D2IMK5_9BACT</name>
<sequence length="169" mass="18836">MKKLLSMAAMLFALAPLCASAQAPKVFDYQGEVDLMCGLDAYNEVGYANLEIVNGIRFSRNLFVGAGLGLSVSLGDEAFLIPLFVDVKGYFPVARRVDLMAGIDLGTKLDYFYGTTGGWLMRPEFGLHFQFNRNLGLNVSLFYEYYGYGYILDTREYANLVGLKLGFHF</sequence>
<comment type="caution">
    <text evidence="2">The sequence shown here is derived from an EMBL/GenBank/DDBJ whole genome shotgun (WGS) entry which is preliminary data.</text>
</comment>
<feature type="chain" id="PRO_5039424381" description="Outer membrane protein beta-barrel domain-containing protein" evidence="1">
    <location>
        <begin position="22"/>
        <end position="169"/>
    </location>
</feature>
<proteinExistence type="predicted"/>
<evidence type="ECO:0000313" key="2">
    <source>
        <dbReference type="EMBL" id="HIZ15915.1"/>
    </source>
</evidence>
<reference evidence="2" key="2">
    <citation type="submission" date="2021-04" db="EMBL/GenBank/DDBJ databases">
        <authorList>
            <person name="Gilroy R."/>
        </authorList>
    </citation>
    <scope>NUCLEOTIDE SEQUENCE</scope>
    <source>
        <strain evidence="2">ChiHjej11B10-19426</strain>
    </source>
</reference>
<gene>
    <name evidence="2" type="ORF">H9816_08440</name>
</gene>
<feature type="signal peptide" evidence="1">
    <location>
        <begin position="1"/>
        <end position="21"/>
    </location>
</feature>